<dbReference type="RefSeq" id="WP_143774900.1">
    <property type="nucleotide sequence ID" value="NZ_VKKU01000001.1"/>
</dbReference>
<dbReference type="Proteomes" id="UP000320160">
    <property type="component" value="Unassembled WGS sequence"/>
</dbReference>
<dbReference type="AlphaFoldDB" id="A0A553WH50"/>
<evidence type="ECO:0000313" key="2">
    <source>
        <dbReference type="Proteomes" id="UP000320160"/>
    </source>
</evidence>
<accession>A0A553WH50</accession>
<dbReference type="Pfam" id="PF20043">
    <property type="entry name" value="DUF6445"/>
    <property type="match status" value="1"/>
</dbReference>
<evidence type="ECO:0000313" key="1">
    <source>
        <dbReference type="EMBL" id="TSB04027.1"/>
    </source>
</evidence>
<protein>
    <submittedName>
        <fullName evidence="1">Uncharacterized protein</fullName>
    </submittedName>
</protein>
<keyword evidence="2" id="KW-1185">Reference proteome</keyword>
<reference evidence="1 2" key="1">
    <citation type="submission" date="2019-07" db="EMBL/GenBank/DDBJ databases">
        <authorList>
            <person name="Park M."/>
        </authorList>
    </citation>
    <scope>NUCLEOTIDE SEQUENCE [LARGE SCALE GENOMIC DNA]</scope>
    <source>
        <strain evidence="1 2">KCTC32445</strain>
    </source>
</reference>
<organism evidence="1 2">
    <name type="scientific">Sphingorhabdus contaminans</name>
    <dbReference type="NCBI Taxonomy" id="1343899"/>
    <lineage>
        <taxon>Bacteria</taxon>
        <taxon>Pseudomonadati</taxon>
        <taxon>Pseudomonadota</taxon>
        <taxon>Alphaproteobacteria</taxon>
        <taxon>Sphingomonadales</taxon>
        <taxon>Sphingomonadaceae</taxon>
        <taxon>Sphingorhabdus</taxon>
    </lineage>
</organism>
<dbReference type="OrthoDB" id="7630206at2"/>
<gene>
    <name evidence="1" type="ORF">FOM92_00860</name>
</gene>
<comment type="caution">
    <text evidence="1">The sequence shown here is derived from an EMBL/GenBank/DDBJ whole genome shotgun (WGS) entry which is preliminary data.</text>
</comment>
<dbReference type="EMBL" id="VKKU01000001">
    <property type="protein sequence ID" value="TSB04027.1"/>
    <property type="molecule type" value="Genomic_DNA"/>
</dbReference>
<proteinExistence type="predicted"/>
<name>A0A553WH50_9SPHN</name>
<sequence>MIGLLSRAVERRLLTCARPLPHVVAMELPEPRINVRAMGREGEPLVIIDGFSGMADELLQAGYAAPYQHAGASYPGIRSWADPSYLDRRRDLMMQVMQRVFGFTRGVRLDASTFSLVTQAESELSPLQRIPHYDHAGGEVIAIMHYLMGPESGGTAFYRHRRTGFETVTPDREDRYNAALAQDERAYGMPPARYCYGDTDWFELIDEVEAVPDRLVLYRGRQLHSGIIPDPSALSPDPRKGRLTINMFLVGS</sequence>
<dbReference type="InterPro" id="IPR045617">
    <property type="entry name" value="DUF6445"/>
</dbReference>